<dbReference type="InterPro" id="IPR029787">
    <property type="entry name" value="Nucleotide_cyclase"/>
</dbReference>
<gene>
    <name evidence="4" type="ORF">TresaDRAFT_1656</name>
</gene>
<evidence type="ECO:0000256" key="1">
    <source>
        <dbReference type="SAM" id="Phobius"/>
    </source>
</evidence>
<feature type="domain" description="EAL" evidence="2">
    <location>
        <begin position="260"/>
        <end position="510"/>
    </location>
</feature>
<dbReference type="EMBL" id="AGRW01000045">
    <property type="protein sequence ID" value="EIC01904.1"/>
    <property type="molecule type" value="Genomic_DNA"/>
</dbReference>
<dbReference type="NCBIfam" id="TIGR00254">
    <property type="entry name" value="GGDEF"/>
    <property type="match status" value="1"/>
</dbReference>
<reference evidence="4 5" key="1">
    <citation type="submission" date="2011-09" db="EMBL/GenBank/DDBJ databases">
        <title>The draft genome of Treponema saccharophilum DSM 2985.</title>
        <authorList>
            <consortium name="US DOE Joint Genome Institute (JGI-PGF)"/>
            <person name="Lucas S."/>
            <person name="Copeland A."/>
            <person name="Lapidus A."/>
            <person name="Glavina del Rio T."/>
            <person name="Dalin E."/>
            <person name="Tice H."/>
            <person name="Bruce D."/>
            <person name="Goodwin L."/>
            <person name="Pitluck S."/>
            <person name="Peters L."/>
            <person name="Kyrpides N."/>
            <person name="Mavromatis K."/>
            <person name="Ivanova N."/>
            <person name="Markowitz V."/>
            <person name="Cheng J.-F."/>
            <person name="Hugenholtz P."/>
            <person name="Woyke T."/>
            <person name="Wu D."/>
            <person name="Gronow S."/>
            <person name="Wellnitz S."/>
            <person name="Brambilla E."/>
            <person name="Klenk H.-P."/>
            <person name="Eisen J.A."/>
        </authorList>
    </citation>
    <scope>NUCLEOTIDE SEQUENCE [LARGE SCALE GENOMIC DNA]</scope>
    <source>
        <strain evidence="4 5">DSM 2985</strain>
    </source>
</reference>
<keyword evidence="1" id="KW-0472">Membrane</keyword>
<feature type="transmembrane region" description="Helical" evidence="1">
    <location>
        <begin position="12"/>
        <end position="30"/>
    </location>
</feature>
<keyword evidence="1" id="KW-1133">Transmembrane helix</keyword>
<dbReference type="InterPro" id="IPR035919">
    <property type="entry name" value="EAL_sf"/>
</dbReference>
<dbReference type="SUPFAM" id="SSF55073">
    <property type="entry name" value="Nucleotide cyclase"/>
    <property type="match status" value="1"/>
</dbReference>
<dbReference type="Proteomes" id="UP000003571">
    <property type="component" value="Unassembled WGS sequence"/>
</dbReference>
<dbReference type="eggNOG" id="COG5001">
    <property type="taxonomic scope" value="Bacteria"/>
</dbReference>
<dbReference type="Pfam" id="PF00563">
    <property type="entry name" value="EAL"/>
    <property type="match status" value="1"/>
</dbReference>
<dbReference type="AlphaFoldDB" id="H7EKJ9"/>
<sequence>MRFRKYTKVFHVVSFVCSAFCIIGAIALLFCSVSESGRIGEGGMISVPLMILSLLFLALSIVFGSAVNGASLRESRALRRKYELLEEQLRYQVEYDEVLDILNRRTITEYLRLNMTEDDVYSVVIVDIDGFKSINENYGHSFADSVLQYLVAVFKSISDEVGWKLARYGGDEFLFVMPGACLTRDSEEIGRIMDAIRSPIPLGYETLTITASIGVSNSDGVTLAEQHITNAECAMYEAKCLGKNGIVVYGDEMKERAREEIRIKEKLQAAFENDGFFMVYQPQIDARTKEVSGFEALVRMKEPGIYPGQFIPVAERSGWIWRIGRITTELAIKQLSEWKNGGKTLHPVSINFSSNQLNDHGYVDFLASLLEKYGVPAELVEIEITEGMFLEKSALADGLFKRFKELGIRILMDDFGTGYSSLGYLTYIPVDVIKLDKSLVDAYLVDGKDSFIKNIITLMHDLGKEMIIEGVEEKWQFERLREFGADTIQGYYFSKPIPAADAVDFRVKEG</sequence>
<evidence type="ECO:0000259" key="3">
    <source>
        <dbReference type="PROSITE" id="PS50887"/>
    </source>
</evidence>
<dbReference type="RefSeq" id="WP_002704144.1">
    <property type="nucleotide sequence ID" value="NZ_AGRW01000045.1"/>
</dbReference>
<dbReference type="SUPFAM" id="SSF141868">
    <property type="entry name" value="EAL domain-like"/>
    <property type="match status" value="1"/>
</dbReference>
<organism evidence="4 5">
    <name type="scientific">Treponema saccharophilum DSM 2985</name>
    <dbReference type="NCBI Taxonomy" id="907348"/>
    <lineage>
        <taxon>Bacteria</taxon>
        <taxon>Pseudomonadati</taxon>
        <taxon>Spirochaetota</taxon>
        <taxon>Spirochaetia</taxon>
        <taxon>Spirochaetales</taxon>
        <taxon>Treponemataceae</taxon>
        <taxon>Treponema</taxon>
    </lineage>
</organism>
<dbReference type="GO" id="GO:0071111">
    <property type="term" value="F:cyclic-guanylate-specific phosphodiesterase activity"/>
    <property type="evidence" value="ECO:0007669"/>
    <property type="project" value="InterPro"/>
</dbReference>
<dbReference type="STRING" id="907348.TresaDRAFT_1656"/>
<feature type="transmembrane region" description="Helical" evidence="1">
    <location>
        <begin position="50"/>
        <end position="72"/>
    </location>
</feature>
<accession>H7EKJ9</accession>
<comment type="caution">
    <text evidence="4">The sequence shown here is derived from an EMBL/GenBank/DDBJ whole genome shotgun (WGS) entry which is preliminary data.</text>
</comment>
<dbReference type="PROSITE" id="PS50883">
    <property type="entry name" value="EAL"/>
    <property type="match status" value="1"/>
</dbReference>
<dbReference type="InterPro" id="IPR050706">
    <property type="entry name" value="Cyclic-di-GMP_PDE-like"/>
</dbReference>
<dbReference type="Gene3D" id="3.30.70.270">
    <property type="match status" value="1"/>
</dbReference>
<dbReference type="PANTHER" id="PTHR33121">
    <property type="entry name" value="CYCLIC DI-GMP PHOSPHODIESTERASE PDEF"/>
    <property type="match status" value="1"/>
</dbReference>
<dbReference type="CDD" id="cd01948">
    <property type="entry name" value="EAL"/>
    <property type="match status" value="1"/>
</dbReference>
<dbReference type="InterPro" id="IPR043128">
    <property type="entry name" value="Rev_trsase/Diguanyl_cyclase"/>
</dbReference>
<dbReference type="InterPro" id="IPR001633">
    <property type="entry name" value="EAL_dom"/>
</dbReference>
<keyword evidence="5" id="KW-1185">Reference proteome</keyword>
<dbReference type="PATRIC" id="fig|907348.3.peg.1420"/>
<dbReference type="PROSITE" id="PS50887">
    <property type="entry name" value="GGDEF"/>
    <property type="match status" value="1"/>
</dbReference>
<dbReference type="InterPro" id="IPR000160">
    <property type="entry name" value="GGDEF_dom"/>
</dbReference>
<dbReference type="SMART" id="SM00052">
    <property type="entry name" value="EAL"/>
    <property type="match status" value="1"/>
</dbReference>
<protein>
    <submittedName>
        <fullName evidence="4">Diguanylate cyclase/phosphodiesterase</fullName>
    </submittedName>
</protein>
<name>H7EKJ9_9SPIR</name>
<dbReference type="Gene3D" id="3.20.20.450">
    <property type="entry name" value="EAL domain"/>
    <property type="match status" value="1"/>
</dbReference>
<keyword evidence="1" id="KW-0812">Transmembrane</keyword>
<feature type="domain" description="GGDEF" evidence="3">
    <location>
        <begin position="119"/>
        <end position="251"/>
    </location>
</feature>
<proteinExistence type="predicted"/>
<dbReference type="Pfam" id="PF00990">
    <property type="entry name" value="GGDEF"/>
    <property type="match status" value="1"/>
</dbReference>
<evidence type="ECO:0000259" key="2">
    <source>
        <dbReference type="PROSITE" id="PS50883"/>
    </source>
</evidence>
<evidence type="ECO:0000313" key="5">
    <source>
        <dbReference type="Proteomes" id="UP000003571"/>
    </source>
</evidence>
<evidence type="ECO:0000313" key="4">
    <source>
        <dbReference type="EMBL" id="EIC01904.1"/>
    </source>
</evidence>
<dbReference type="SMART" id="SM00267">
    <property type="entry name" value="GGDEF"/>
    <property type="match status" value="1"/>
</dbReference>
<dbReference type="OrthoDB" id="366324at2"/>
<dbReference type="PANTHER" id="PTHR33121:SF70">
    <property type="entry name" value="SIGNALING PROTEIN YKOW"/>
    <property type="match status" value="1"/>
</dbReference>
<dbReference type="CDD" id="cd01949">
    <property type="entry name" value="GGDEF"/>
    <property type="match status" value="1"/>
</dbReference>